<sequence length="323" mass="36306">MPSSRIFTPPRMTDMLIPLFGRLYSKDDDAPSMIRVSTRCPVRKPKCPSVEPVLGYSFQPFVHDFHITVKDGRRRRHFRAYFKRHKKLPINPHLAIAGPLLIMRVDARGNVFTKLWGPGGSEMADFAARSIQNIISNFQAGGSLRPHVELKRTHTVDASFTGSNAVSSQPVQNTGQWKKNLTYWHADGSVVIRIEGTLYKVHISLLTKLSPDMAEILAIPDGPSEEGTKLFPLHIPGISVQEFEDFLLWAYRVDWTPMTDPTEKERILANLALLGYCSRKAACRCRFGSSSFSPDLGNQLIQLMNLKTASVTALIFTFKLFCS</sequence>
<evidence type="ECO:0000313" key="1">
    <source>
        <dbReference type="EMBL" id="KAK6995600.1"/>
    </source>
</evidence>
<comment type="caution">
    <text evidence="1">The sequence shown here is derived from an EMBL/GenBank/DDBJ whole genome shotgun (WGS) entry which is preliminary data.</text>
</comment>
<reference evidence="1 2" key="1">
    <citation type="journal article" date="2024" name="J Genomics">
        <title>Draft genome sequencing and assembly of Favolaschia claudopus CIRM-BRFM 2984 isolated from oak limbs.</title>
        <authorList>
            <person name="Navarro D."/>
            <person name="Drula E."/>
            <person name="Chaduli D."/>
            <person name="Cazenave R."/>
            <person name="Ahrendt S."/>
            <person name="Wang J."/>
            <person name="Lipzen A."/>
            <person name="Daum C."/>
            <person name="Barry K."/>
            <person name="Grigoriev I.V."/>
            <person name="Favel A."/>
            <person name="Rosso M.N."/>
            <person name="Martin F."/>
        </authorList>
    </citation>
    <scope>NUCLEOTIDE SEQUENCE [LARGE SCALE GENOMIC DNA]</scope>
    <source>
        <strain evidence="1 2">CIRM-BRFM 2984</strain>
    </source>
</reference>
<accession>A0AAV9ZX58</accession>
<keyword evidence="2" id="KW-1185">Reference proteome</keyword>
<dbReference type="AlphaFoldDB" id="A0AAV9ZX58"/>
<organism evidence="1 2">
    <name type="scientific">Favolaschia claudopus</name>
    <dbReference type="NCBI Taxonomy" id="2862362"/>
    <lineage>
        <taxon>Eukaryota</taxon>
        <taxon>Fungi</taxon>
        <taxon>Dikarya</taxon>
        <taxon>Basidiomycota</taxon>
        <taxon>Agaricomycotina</taxon>
        <taxon>Agaricomycetes</taxon>
        <taxon>Agaricomycetidae</taxon>
        <taxon>Agaricales</taxon>
        <taxon>Marasmiineae</taxon>
        <taxon>Mycenaceae</taxon>
        <taxon>Favolaschia</taxon>
    </lineage>
</organism>
<gene>
    <name evidence="1" type="ORF">R3P38DRAFT_3288324</name>
</gene>
<proteinExistence type="predicted"/>
<protein>
    <recommendedName>
        <fullName evidence="3">BTB domain-containing protein</fullName>
    </recommendedName>
</protein>
<dbReference type="EMBL" id="JAWWNJ010000102">
    <property type="protein sequence ID" value="KAK6995600.1"/>
    <property type="molecule type" value="Genomic_DNA"/>
</dbReference>
<evidence type="ECO:0000313" key="2">
    <source>
        <dbReference type="Proteomes" id="UP001362999"/>
    </source>
</evidence>
<name>A0AAV9ZX58_9AGAR</name>
<evidence type="ECO:0008006" key="3">
    <source>
        <dbReference type="Google" id="ProtNLM"/>
    </source>
</evidence>
<dbReference type="Proteomes" id="UP001362999">
    <property type="component" value="Unassembled WGS sequence"/>
</dbReference>